<protein>
    <submittedName>
        <fullName evidence="1">Uncharacterized protein</fullName>
    </submittedName>
</protein>
<gene>
    <name evidence="1" type="ORF">EDD18DRAFT_1009582</name>
</gene>
<reference evidence="1" key="1">
    <citation type="submission" date="2023-06" db="EMBL/GenBank/DDBJ databases">
        <authorList>
            <consortium name="Lawrence Berkeley National Laboratory"/>
            <person name="Ahrendt S."/>
            <person name="Sahu N."/>
            <person name="Indic B."/>
            <person name="Wong-Bajracharya J."/>
            <person name="Merenyi Z."/>
            <person name="Ke H.-M."/>
            <person name="Monk M."/>
            <person name="Kocsube S."/>
            <person name="Drula E."/>
            <person name="Lipzen A."/>
            <person name="Balint B."/>
            <person name="Henrissat B."/>
            <person name="Andreopoulos B."/>
            <person name="Martin F.M."/>
            <person name="Harder C.B."/>
            <person name="Rigling D."/>
            <person name="Ford K.L."/>
            <person name="Foster G.D."/>
            <person name="Pangilinan J."/>
            <person name="Papanicolaou A."/>
            <person name="Barry K."/>
            <person name="LaButti K."/>
            <person name="Viragh M."/>
            <person name="Koriabine M."/>
            <person name="Yan M."/>
            <person name="Riley R."/>
            <person name="Champramary S."/>
            <person name="Plett K.L."/>
            <person name="Tsai I.J."/>
            <person name="Slot J."/>
            <person name="Sipos G."/>
            <person name="Plett J."/>
            <person name="Nagy L.G."/>
            <person name="Grigoriev I.V."/>
        </authorList>
    </citation>
    <scope>NUCLEOTIDE SEQUENCE</scope>
    <source>
        <strain evidence="1">HWK02</strain>
    </source>
</reference>
<comment type="caution">
    <text evidence="1">The sequence shown here is derived from an EMBL/GenBank/DDBJ whole genome shotgun (WGS) entry which is preliminary data.</text>
</comment>
<dbReference type="EMBL" id="JAUEPU010000012">
    <property type="protein sequence ID" value="KAK0497707.1"/>
    <property type="molecule type" value="Genomic_DNA"/>
</dbReference>
<dbReference type="Proteomes" id="UP001175228">
    <property type="component" value="Unassembled WGS sequence"/>
</dbReference>
<dbReference type="AlphaFoldDB" id="A0AA39Q7I8"/>
<keyword evidence="2" id="KW-1185">Reference proteome</keyword>
<feature type="non-terminal residue" evidence="1">
    <location>
        <position position="119"/>
    </location>
</feature>
<evidence type="ECO:0000313" key="1">
    <source>
        <dbReference type="EMBL" id="KAK0497707.1"/>
    </source>
</evidence>
<organism evidence="1 2">
    <name type="scientific">Armillaria luteobubalina</name>
    <dbReference type="NCBI Taxonomy" id="153913"/>
    <lineage>
        <taxon>Eukaryota</taxon>
        <taxon>Fungi</taxon>
        <taxon>Dikarya</taxon>
        <taxon>Basidiomycota</taxon>
        <taxon>Agaricomycotina</taxon>
        <taxon>Agaricomycetes</taxon>
        <taxon>Agaricomycetidae</taxon>
        <taxon>Agaricales</taxon>
        <taxon>Marasmiineae</taxon>
        <taxon>Physalacriaceae</taxon>
        <taxon>Armillaria</taxon>
    </lineage>
</organism>
<evidence type="ECO:0000313" key="2">
    <source>
        <dbReference type="Proteomes" id="UP001175228"/>
    </source>
</evidence>
<accession>A0AA39Q7I8</accession>
<name>A0AA39Q7I8_9AGAR</name>
<sequence length="119" mass="12932">EAPQYYAGLPSSPVLLARTSIDPWRKPEDLEAWLSSDVNHKLNTDWEDNVALKVHACLDGLEVEWTSTDVVHIGEVGESSALWIGVIPKSLTGQVANIAAFGCFDVLIESGVTDVDVEI</sequence>
<proteinExistence type="predicted"/>
<feature type="non-terminal residue" evidence="1">
    <location>
        <position position="1"/>
    </location>
</feature>